<evidence type="ECO:0000256" key="5">
    <source>
        <dbReference type="ARBA" id="ARBA00022741"/>
    </source>
</evidence>
<evidence type="ECO:0000256" key="9">
    <source>
        <dbReference type="HAMAP-Rule" id="MF_00061"/>
    </source>
</evidence>
<dbReference type="InterPro" id="IPR004424">
    <property type="entry name" value="IspE"/>
</dbReference>
<name>A0A7C3WM13_9BACT</name>
<dbReference type="PANTHER" id="PTHR43527:SF2">
    <property type="entry name" value="4-DIPHOSPHOCYTIDYL-2-C-METHYL-D-ERYTHRITOL KINASE, CHLOROPLASTIC"/>
    <property type="match status" value="1"/>
</dbReference>
<evidence type="ECO:0000256" key="7">
    <source>
        <dbReference type="ARBA" id="ARBA00022840"/>
    </source>
</evidence>
<dbReference type="InterPro" id="IPR020568">
    <property type="entry name" value="Ribosomal_Su5_D2-typ_SF"/>
</dbReference>
<dbReference type="GO" id="GO:0019288">
    <property type="term" value="P:isopentenyl diphosphate biosynthetic process, methylerythritol 4-phosphate pathway"/>
    <property type="evidence" value="ECO:0007669"/>
    <property type="project" value="UniProtKB-UniRule"/>
</dbReference>
<dbReference type="Gene3D" id="3.30.70.890">
    <property type="entry name" value="GHMP kinase, C-terminal domain"/>
    <property type="match status" value="1"/>
</dbReference>
<feature type="binding site" evidence="9">
    <location>
        <begin position="112"/>
        <end position="122"/>
    </location>
    <ligand>
        <name>ATP</name>
        <dbReference type="ChEBI" id="CHEBI:30616"/>
    </ligand>
</feature>
<feature type="domain" description="GHMP kinase N-terminal" evidence="10">
    <location>
        <begin position="84"/>
        <end position="159"/>
    </location>
</feature>
<keyword evidence="4 9" id="KW-0808">Transferase</keyword>
<dbReference type="InterPro" id="IPR014721">
    <property type="entry name" value="Ribsml_uS5_D2-typ_fold_subgr"/>
</dbReference>
<dbReference type="GO" id="GO:0005524">
    <property type="term" value="F:ATP binding"/>
    <property type="evidence" value="ECO:0007669"/>
    <property type="project" value="UniProtKB-UniRule"/>
</dbReference>
<keyword evidence="5 9" id="KW-0547">Nucleotide-binding</keyword>
<comment type="function">
    <text evidence="9">Catalyzes the phosphorylation of the position 2 hydroxy group of 4-diphosphocytidyl-2C-methyl-D-erythritol.</text>
</comment>
<feature type="active site" evidence="9">
    <location>
        <position position="28"/>
    </location>
</feature>
<dbReference type="GO" id="GO:0050515">
    <property type="term" value="F:4-(cytidine 5'-diphospho)-2-C-methyl-D-erythritol kinase activity"/>
    <property type="evidence" value="ECO:0007669"/>
    <property type="project" value="UniProtKB-UniRule"/>
</dbReference>
<sequence length="312" mass="33868">MNSECATSRRLADRSGGEPKFRWLCPAKVNLHLQVLGRREDGYHDLLTLMQPLSLADELTVILSPKGGTTLSSDGVEVPQGKENLVWRAAEKFREASGLDLGLCLSLTKRIPVAAGLGGGSSDAAGTLLALNMAAGGPLSDAALYHLGCQLGADVPFFLKPGPKIGRGIGTDLQPVALPPYWYVLVNPGLAISTKWVYENLDLSCLNRENRQIGKAWDWDRPAAWVVNDLESVTFRHFPQLKEYVQALARLGALAQGMSGSGPTIFGLFPSWQEARKAAVELRQSFSGWLAVARGLTGEESPDSWENQVWMI</sequence>
<accession>A0A7C3WM13</accession>
<organism evidence="12">
    <name type="scientific">Desulfobacca acetoxidans</name>
    <dbReference type="NCBI Taxonomy" id="60893"/>
    <lineage>
        <taxon>Bacteria</taxon>
        <taxon>Pseudomonadati</taxon>
        <taxon>Thermodesulfobacteriota</taxon>
        <taxon>Desulfobaccia</taxon>
        <taxon>Desulfobaccales</taxon>
        <taxon>Desulfobaccaceae</taxon>
        <taxon>Desulfobacca</taxon>
    </lineage>
</organism>
<keyword evidence="9" id="KW-0414">Isoprene biosynthesis</keyword>
<reference evidence="12" key="1">
    <citation type="journal article" date="2020" name="mSystems">
        <title>Genome- and Community-Level Interaction Insights into Carbon Utilization and Element Cycling Functions of Hydrothermarchaeota in Hydrothermal Sediment.</title>
        <authorList>
            <person name="Zhou Z."/>
            <person name="Liu Y."/>
            <person name="Xu W."/>
            <person name="Pan J."/>
            <person name="Luo Z.H."/>
            <person name="Li M."/>
        </authorList>
    </citation>
    <scope>NUCLEOTIDE SEQUENCE [LARGE SCALE GENOMIC DNA]</scope>
    <source>
        <strain evidence="12">SpSt-776</strain>
    </source>
</reference>
<dbReference type="PIRSF" id="PIRSF010376">
    <property type="entry name" value="IspE"/>
    <property type="match status" value="1"/>
</dbReference>
<evidence type="ECO:0000256" key="2">
    <source>
        <dbReference type="ARBA" id="ARBA00012052"/>
    </source>
</evidence>
<dbReference type="InterPro" id="IPR013750">
    <property type="entry name" value="GHMP_kinase_C_dom"/>
</dbReference>
<evidence type="ECO:0000259" key="11">
    <source>
        <dbReference type="Pfam" id="PF08544"/>
    </source>
</evidence>
<dbReference type="AlphaFoldDB" id="A0A7C3WM13"/>
<evidence type="ECO:0000256" key="1">
    <source>
        <dbReference type="ARBA" id="ARBA00009684"/>
    </source>
</evidence>
<feature type="domain" description="GHMP kinase C-terminal" evidence="11">
    <location>
        <begin position="228"/>
        <end position="286"/>
    </location>
</feature>
<dbReference type="PANTHER" id="PTHR43527">
    <property type="entry name" value="4-DIPHOSPHOCYTIDYL-2-C-METHYL-D-ERYTHRITOL KINASE, CHLOROPLASTIC"/>
    <property type="match status" value="1"/>
</dbReference>
<keyword evidence="7 9" id="KW-0067">ATP-binding</keyword>
<dbReference type="InterPro" id="IPR006204">
    <property type="entry name" value="GHMP_kinase_N_dom"/>
</dbReference>
<dbReference type="HAMAP" id="MF_00061">
    <property type="entry name" value="IspE"/>
    <property type="match status" value="1"/>
</dbReference>
<proteinExistence type="inferred from homology"/>
<evidence type="ECO:0000313" key="12">
    <source>
        <dbReference type="EMBL" id="HGB14933.1"/>
    </source>
</evidence>
<evidence type="ECO:0000256" key="6">
    <source>
        <dbReference type="ARBA" id="ARBA00022777"/>
    </source>
</evidence>
<comment type="catalytic activity">
    <reaction evidence="9">
        <text>4-CDP-2-C-methyl-D-erythritol + ATP = 4-CDP-2-C-methyl-D-erythritol 2-phosphate + ADP + H(+)</text>
        <dbReference type="Rhea" id="RHEA:18437"/>
        <dbReference type="ChEBI" id="CHEBI:15378"/>
        <dbReference type="ChEBI" id="CHEBI:30616"/>
        <dbReference type="ChEBI" id="CHEBI:57823"/>
        <dbReference type="ChEBI" id="CHEBI:57919"/>
        <dbReference type="ChEBI" id="CHEBI:456216"/>
        <dbReference type="EC" id="2.7.1.148"/>
    </reaction>
</comment>
<protein>
    <recommendedName>
        <fullName evidence="3 9">4-diphosphocytidyl-2-C-methyl-D-erythritol kinase</fullName>
        <shortName evidence="9">CMK</shortName>
        <ecNumber evidence="2 9">2.7.1.148</ecNumber>
    </recommendedName>
    <alternativeName>
        <fullName evidence="8 9">4-(cytidine-5'-diphospho)-2-C-methyl-D-erythritol kinase</fullName>
    </alternativeName>
</protein>
<evidence type="ECO:0000256" key="8">
    <source>
        <dbReference type="ARBA" id="ARBA00032554"/>
    </source>
</evidence>
<keyword evidence="6 9" id="KW-0418">Kinase</keyword>
<dbReference type="NCBIfam" id="TIGR00154">
    <property type="entry name" value="ispE"/>
    <property type="match status" value="1"/>
</dbReference>
<dbReference type="InterPro" id="IPR036554">
    <property type="entry name" value="GHMP_kinase_C_sf"/>
</dbReference>
<comment type="caution">
    <text evidence="12">The sequence shown here is derived from an EMBL/GenBank/DDBJ whole genome shotgun (WGS) entry which is preliminary data.</text>
</comment>
<evidence type="ECO:0000256" key="4">
    <source>
        <dbReference type="ARBA" id="ARBA00022679"/>
    </source>
</evidence>
<dbReference type="Pfam" id="PF08544">
    <property type="entry name" value="GHMP_kinases_C"/>
    <property type="match status" value="1"/>
</dbReference>
<dbReference type="SUPFAM" id="SSF55060">
    <property type="entry name" value="GHMP Kinase, C-terminal domain"/>
    <property type="match status" value="1"/>
</dbReference>
<evidence type="ECO:0000259" key="10">
    <source>
        <dbReference type="Pfam" id="PF00288"/>
    </source>
</evidence>
<evidence type="ECO:0000256" key="3">
    <source>
        <dbReference type="ARBA" id="ARBA00017473"/>
    </source>
</evidence>
<dbReference type="SUPFAM" id="SSF54211">
    <property type="entry name" value="Ribosomal protein S5 domain 2-like"/>
    <property type="match status" value="1"/>
</dbReference>
<dbReference type="NCBIfam" id="NF011202">
    <property type="entry name" value="PRK14608.1"/>
    <property type="match status" value="1"/>
</dbReference>
<dbReference type="UniPathway" id="UPA00056">
    <property type="reaction ID" value="UER00094"/>
</dbReference>
<dbReference type="EMBL" id="DTHB01000046">
    <property type="protein sequence ID" value="HGB14933.1"/>
    <property type="molecule type" value="Genomic_DNA"/>
</dbReference>
<dbReference type="GO" id="GO:0016114">
    <property type="term" value="P:terpenoid biosynthetic process"/>
    <property type="evidence" value="ECO:0007669"/>
    <property type="project" value="UniProtKB-UniRule"/>
</dbReference>
<dbReference type="EC" id="2.7.1.148" evidence="2 9"/>
<gene>
    <name evidence="9" type="primary">ispE</name>
    <name evidence="12" type="ORF">ENV62_06845</name>
</gene>
<comment type="pathway">
    <text evidence="9">Isoprenoid biosynthesis; isopentenyl diphosphate biosynthesis via DXP pathway; isopentenyl diphosphate from 1-deoxy-D-xylulose 5-phosphate: step 3/6.</text>
</comment>
<comment type="similarity">
    <text evidence="1 9">Belongs to the GHMP kinase family. IspE subfamily.</text>
</comment>
<feature type="active site" evidence="9">
    <location>
        <position position="154"/>
    </location>
</feature>
<dbReference type="Gene3D" id="3.30.230.10">
    <property type="match status" value="1"/>
</dbReference>
<dbReference type="Pfam" id="PF00288">
    <property type="entry name" value="GHMP_kinases_N"/>
    <property type="match status" value="1"/>
</dbReference>